<organism evidence="2 3">
    <name type="scientific">Bradyrhizobium canariense</name>
    <dbReference type="NCBI Taxonomy" id="255045"/>
    <lineage>
        <taxon>Bacteria</taxon>
        <taxon>Pseudomonadati</taxon>
        <taxon>Pseudomonadota</taxon>
        <taxon>Alphaproteobacteria</taxon>
        <taxon>Hyphomicrobiales</taxon>
        <taxon>Nitrobacteraceae</taxon>
        <taxon>Bradyrhizobium</taxon>
    </lineage>
</organism>
<evidence type="ECO:0000259" key="1">
    <source>
        <dbReference type="Pfam" id="PF10620"/>
    </source>
</evidence>
<evidence type="ECO:0000313" key="2">
    <source>
        <dbReference type="EMBL" id="OSJ18664.1"/>
    </source>
</evidence>
<comment type="caution">
    <text evidence="2">The sequence shown here is derived from an EMBL/GenBank/DDBJ whole genome shotgun (WGS) entry which is preliminary data.</text>
</comment>
<dbReference type="Proteomes" id="UP000193553">
    <property type="component" value="Unassembled WGS sequence"/>
</dbReference>
<proteinExistence type="predicted"/>
<name>A0A1X3GTG3_9BRAD</name>
<dbReference type="AlphaFoldDB" id="A0A1X3GTG3"/>
<dbReference type="Pfam" id="PF10620">
    <property type="entry name" value="MdcG"/>
    <property type="match status" value="1"/>
</dbReference>
<dbReference type="EMBL" id="NAFI01000126">
    <property type="protein sequence ID" value="OSJ18664.1"/>
    <property type="molecule type" value="Genomic_DNA"/>
</dbReference>
<sequence>MENGLGYVKKNAIAGHSFAGWSDLDLLCRVAATKQASTLRSDIADIARQALMRLDQEIICAAGSVQWREPTTAETAELLMKRQGGVDSMT</sequence>
<dbReference type="InterPro" id="IPR049180">
    <property type="entry name" value="MdcG_C"/>
</dbReference>
<evidence type="ECO:0000313" key="3">
    <source>
        <dbReference type="Proteomes" id="UP000193553"/>
    </source>
</evidence>
<accession>A0A1X3GTG3</accession>
<feature type="domain" description="Phosphoribosyl-dephospho-CoA transferase MdcG C-terminal" evidence="1">
    <location>
        <begin position="21"/>
        <end position="88"/>
    </location>
</feature>
<protein>
    <recommendedName>
        <fullName evidence="1">Phosphoribosyl-dephospho-CoA transferase MdcG C-terminal domain-containing protein</fullName>
    </recommendedName>
</protein>
<dbReference type="RefSeq" id="WP_085357332.1">
    <property type="nucleotide sequence ID" value="NZ_NAFD01000135.1"/>
</dbReference>
<gene>
    <name evidence="2" type="ORF">BSZ18_01835</name>
</gene>
<reference evidence="2 3" key="1">
    <citation type="submission" date="2017-03" db="EMBL/GenBank/DDBJ databases">
        <title>Whole genome sequences of fourteen strains of Bradyrhizobium canariense and one strain of Bradyrhizobium japonicum isolated from Lupinus (Papilionoideae: Genisteae) species in Algeria.</title>
        <authorList>
            <person name="Crovadore J."/>
            <person name="Chekireb D."/>
            <person name="Brachmann A."/>
            <person name="Chablais R."/>
            <person name="Cochard B."/>
            <person name="Lefort F."/>
        </authorList>
    </citation>
    <scope>NUCLEOTIDE SEQUENCE [LARGE SCALE GENOMIC DNA]</scope>
    <source>
        <strain evidence="2 3">UBMA195</strain>
    </source>
</reference>